<evidence type="ECO:0000256" key="13">
    <source>
        <dbReference type="ARBA" id="ARBA00023295"/>
    </source>
</evidence>
<dbReference type="InterPro" id="IPR015887">
    <property type="entry name" value="DNA_glyclase_Znf_dom_DNA_BS"/>
</dbReference>
<protein>
    <recommendedName>
        <fullName evidence="16">Formamidopyrimidine-DNA glycosylase</fullName>
        <shortName evidence="16">Fapy-DNA glycosylase</shortName>
        <ecNumber evidence="16">3.2.2.23</ecNumber>
    </recommendedName>
    <alternativeName>
        <fullName evidence="16">DNA-(apurinic or apyrimidinic site) lyase MutM</fullName>
        <shortName evidence="16">AP lyase MutM</shortName>
        <ecNumber evidence="16">4.2.99.18</ecNumber>
    </alternativeName>
</protein>
<comment type="catalytic activity">
    <reaction evidence="1 16">
        <text>Hydrolysis of DNA containing ring-opened 7-methylguanine residues, releasing 2,6-diamino-4-hydroxy-5-(N-methyl)formamidopyrimidine.</text>
        <dbReference type="EC" id="3.2.2.23"/>
    </reaction>
</comment>
<dbReference type="Gene3D" id="1.10.8.50">
    <property type="match status" value="1"/>
</dbReference>
<dbReference type="Proteomes" id="UP000051450">
    <property type="component" value="Unassembled WGS sequence"/>
</dbReference>
<dbReference type="CDD" id="cd08966">
    <property type="entry name" value="EcFpg-like_N"/>
    <property type="match status" value="1"/>
</dbReference>
<evidence type="ECO:0000313" key="20">
    <source>
        <dbReference type="Proteomes" id="UP000051450"/>
    </source>
</evidence>
<keyword evidence="5 16" id="KW-0227">DNA damage</keyword>
<comment type="catalytic activity">
    <reaction evidence="14 16">
        <text>2'-deoxyribonucleotide-(2'-deoxyribose 5'-phosphate)-2'-deoxyribonucleotide-DNA = a 3'-end 2'-deoxyribonucleotide-(2,3-dehydro-2,3-deoxyribose 5'-phosphate)-DNA + a 5'-end 5'-phospho-2'-deoxyribonucleoside-DNA + H(+)</text>
        <dbReference type="Rhea" id="RHEA:66592"/>
        <dbReference type="Rhea" id="RHEA-COMP:13180"/>
        <dbReference type="Rhea" id="RHEA-COMP:16897"/>
        <dbReference type="Rhea" id="RHEA-COMP:17067"/>
        <dbReference type="ChEBI" id="CHEBI:15378"/>
        <dbReference type="ChEBI" id="CHEBI:136412"/>
        <dbReference type="ChEBI" id="CHEBI:157695"/>
        <dbReference type="ChEBI" id="CHEBI:167181"/>
        <dbReference type="EC" id="4.2.99.18"/>
    </reaction>
</comment>
<dbReference type="AlphaFoldDB" id="A0A0R1HIZ5"/>
<evidence type="ECO:0000256" key="16">
    <source>
        <dbReference type="HAMAP-Rule" id="MF_00103"/>
    </source>
</evidence>
<feature type="binding site" evidence="16">
    <location>
        <position position="111"/>
    </location>
    <ligand>
        <name>DNA</name>
        <dbReference type="ChEBI" id="CHEBI:16991"/>
    </ligand>
</feature>
<evidence type="ECO:0000256" key="12">
    <source>
        <dbReference type="ARBA" id="ARBA00023268"/>
    </source>
</evidence>
<evidence type="ECO:0000313" key="19">
    <source>
        <dbReference type="EMBL" id="KRK46428.1"/>
    </source>
</evidence>
<dbReference type="EC" id="4.2.99.18" evidence="16"/>
<evidence type="ECO:0000256" key="15">
    <source>
        <dbReference type="ARBA" id="ARBA00060177"/>
    </source>
</evidence>
<dbReference type="GO" id="GO:0140078">
    <property type="term" value="F:class I DNA-(apurinic or apyrimidinic site) endonuclease activity"/>
    <property type="evidence" value="ECO:0007669"/>
    <property type="project" value="UniProtKB-EC"/>
</dbReference>
<dbReference type="PATRIC" id="fig|1423719.4.peg.49"/>
<keyword evidence="6 16" id="KW-0863">Zinc-finger</keyword>
<dbReference type="Pfam" id="PF06827">
    <property type="entry name" value="zf-FPG_IleRS"/>
    <property type="match status" value="1"/>
</dbReference>
<dbReference type="GO" id="GO:0006284">
    <property type="term" value="P:base-excision repair"/>
    <property type="evidence" value="ECO:0007669"/>
    <property type="project" value="InterPro"/>
</dbReference>
<comment type="cofactor">
    <cofactor evidence="16">
        <name>Zn(2+)</name>
        <dbReference type="ChEBI" id="CHEBI:29105"/>
    </cofactor>
    <text evidence="16">Binds 1 zinc ion per subunit.</text>
</comment>
<dbReference type="HAMAP" id="MF_00103">
    <property type="entry name" value="Fapy_DNA_glycosyl"/>
    <property type="match status" value="1"/>
</dbReference>
<keyword evidence="13 16" id="KW-0326">Glycosidase</keyword>
<gene>
    <name evidence="16" type="primary">mutM</name>
    <name evidence="16" type="synonym">fpg</name>
    <name evidence="19" type="ORF">FC66_GL000051</name>
</gene>
<evidence type="ECO:0000256" key="5">
    <source>
        <dbReference type="ARBA" id="ARBA00022763"/>
    </source>
</evidence>
<dbReference type="NCBIfam" id="TIGR00577">
    <property type="entry name" value="fpg"/>
    <property type="match status" value="1"/>
</dbReference>
<evidence type="ECO:0000256" key="9">
    <source>
        <dbReference type="ARBA" id="ARBA00023125"/>
    </source>
</evidence>
<dbReference type="Gene3D" id="3.20.190.10">
    <property type="entry name" value="MutM-like, N-terminal"/>
    <property type="match status" value="1"/>
</dbReference>
<dbReference type="InterPro" id="IPR000214">
    <property type="entry name" value="Znf_DNA_glyclase/AP_lyase"/>
</dbReference>
<dbReference type="SUPFAM" id="SSF46946">
    <property type="entry name" value="S13-like H2TH domain"/>
    <property type="match status" value="1"/>
</dbReference>
<keyword evidence="8 16" id="KW-0862">Zinc</keyword>
<keyword evidence="4 16" id="KW-0479">Metal-binding</keyword>
<reference evidence="19 20" key="1">
    <citation type="journal article" date="2015" name="Genome Announc.">
        <title>Expanding the biotechnology potential of lactobacilli through comparative genomics of 213 strains and associated genera.</title>
        <authorList>
            <person name="Sun Z."/>
            <person name="Harris H.M."/>
            <person name="McCann A."/>
            <person name="Guo C."/>
            <person name="Argimon S."/>
            <person name="Zhang W."/>
            <person name="Yang X."/>
            <person name="Jeffery I.B."/>
            <person name="Cooney J.C."/>
            <person name="Kagawa T.F."/>
            <person name="Liu W."/>
            <person name="Song Y."/>
            <person name="Salvetti E."/>
            <person name="Wrobel A."/>
            <person name="Rasinkangas P."/>
            <person name="Parkhill J."/>
            <person name="Rea M.C."/>
            <person name="O'Sullivan O."/>
            <person name="Ritari J."/>
            <person name="Douillard F.P."/>
            <person name="Paul Ross R."/>
            <person name="Yang R."/>
            <person name="Briner A.E."/>
            <person name="Felis G.E."/>
            <person name="de Vos W.M."/>
            <person name="Barrangou R."/>
            <person name="Klaenhammer T.R."/>
            <person name="Caufield P.W."/>
            <person name="Cui Y."/>
            <person name="Zhang H."/>
            <person name="O'Toole P.W."/>
        </authorList>
    </citation>
    <scope>NUCLEOTIDE SEQUENCE [LARGE SCALE GENOMIC DNA]</scope>
    <source>
        <strain evidence="19 20">DSM 15638</strain>
    </source>
</reference>
<sequence>MPELPEVETVRRGLSQLVIGKTIKSIDVLWPKIINGDIIPFKHELEGRKIESIDRLGKYLLFRFDNQMTMVSHLRMEGKYFVRATDEPIEKHSHVIFHLTDGQDLRYNDVRKFGRMQLIPTGQERELSGLKKLGPEPTENEFKLSNFKKYLARKHMSIKPVLLNQEAVAGLGNIYVDEVLWMSKINPEQPANSISDSKLSSLRKNIILELATAVQAGGTTIRSYTGAFGETGLFQFDLNVYGQTGKPCPRCGTPIVKIKVAQRGTHYCPHCQPLRKV</sequence>
<feature type="active site" description="Proton donor; for delta-elimination activity" evidence="16">
    <location>
        <position position="263"/>
    </location>
</feature>
<dbReference type="NCBIfam" id="NF002211">
    <property type="entry name" value="PRK01103.1"/>
    <property type="match status" value="1"/>
</dbReference>
<evidence type="ECO:0000256" key="1">
    <source>
        <dbReference type="ARBA" id="ARBA00001668"/>
    </source>
</evidence>
<keyword evidence="20" id="KW-1185">Reference proteome</keyword>
<feature type="active site" description="Schiff-base intermediate with DNA" evidence="16">
    <location>
        <position position="2"/>
    </location>
</feature>
<feature type="domain" description="Formamidopyrimidine-DNA glycosylase catalytic" evidence="18">
    <location>
        <begin position="2"/>
        <end position="114"/>
    </location>
</feature>
<dbReference type="SMART" id="SM00898">
    <property type="entry name" value="Fapy_DNA_glyco"/>
    <property type="match status" value="1"/>
</dbReference>
<feature type="domain" description="FPG-type" evidence="17">
    <location>
        <begin position="239"/>
        <end position="273"/>
    </location>
</feature>
<dbReference type="SUPFAM" id="SSF81624">
    <property type="entry name" value="N-terminal domain of MutM-like DNA repair proteins"/>
    <property type="match status" value="1"/>
</dbReference>
<dbReference type="PANTHER" id="PTHR22993:SF9">
    <property type="entry name" value="FORMAMIDOPYRIMIDINE-DNA GLYCOSYLASE"/>
    <property type="match status" value="1"/>
</dbReference>
<dbReference type="GO" id="GO:0008270">
    <property type="term" value="F:zinc ion binding"/>
    <property type="evidence" value="ECO:0007669"/>
    <property type="project" value="UniProtKB-UniRule"/>
</dbReference>
<comment type="function">
    <text evidence="15">Involved in base excision repair of DNA damaged by oxidation or by mutagenic agents. Acts as a DNA glycosylase that recognizes and removes damaged bases. Has a preference for oxidized purines, such as 7,8-dihydro-8-oxoguanine (8-oxoG). Has AP (apurinic/apyrimidinic) lyase activity and introduces nicks in the DNA strand. Cleaves the DNA backbone by beta-delta elimination to generate a single-strand break at the site of the removed base with both 3'- and 5'-phosphates.</text>
</comment>
<dbReference type="GO" id="GO:0003684">
    <property type="term" value="F:damaged DNA binding"/>
    <property type="evidence" value="ECO:0007669"/>
    <property type="project" value="InterPro"/>
</dbReference>
<dbReference type="InterPro" id="IPR015886">
    <property type="entry name" value="H2TH_FPG"/>
</dbReference>
<dbReference type="SMART" id="SM01232">
    <property type="entry name" value="H2TH"/>
    <property type="match status" value="1"/>
</dbReference>
<dbReference type="PROSITE" id="PS51068">
    <property type="entry name" value="FPG_CAT"/>
    <property type="match status" value="1"/>
</dbReference>
<dbReference type="GO" id="GO:0034039">
    <property type="term" value="F:8-oxo-7,8-dihydroguanine DNA N-glycosylase activity"/>
    <property type="evidence" value="ECO:0007669"/>
    <property type="project" value="TreeGrafter"/>
</dbReference>
<evidence type="ECO:0000259" key="18">
    <source>
        <dbReference type="PROSITE" id="PS51068"/>
    </source>
</evidence>
<dbReference type="RefSeq" id="WP_057973373.1">
    <property type="nucleotide sequence ID" value="NZ_AZDI01000001.1"/>
</dbReference>
<comment type="function">
    <text evidence="16">Involved in base excision repair of DNA damaged by oxidation or by mutagenic agents. Acts as DNA glycosylase that recognizes and removes damaged bases. Has a preference for oxidized purines, such as 7,8-dihydro-8-oxoguanine (8-oxoG). Has AP (apurinic/apyrimidinic) lyase activity and introduces nicks in the DNA strand. Cleaves the DNA backbone by beta-delta elimination to generate a single-strand break at the site of the removed base with both 3'- and 5'-phosphates.</text>
</comment>
<evidence type="ECO:0000256" key="10">
    <source>
        <dbReference type="ARBA" id="ARBA00023204"/>
    </source>
</evidence>
<proteinExistence type="inferred from homology"/>
<accession>A0A0R1HIZ5</accession>
<dbReference type="EMBL" id="AZDI01000001">
    <property type="protein sequence ID" value="KRK46428.1"/>
    <property type="molecule type" value="Genomic_DNA"/>
</dbReference>
<dbReference type="Pfam" id="PF01149">
    <property type="entry name" value="Fapy_DNA_glyco"/>
    <property type="match status" value="1"/>
</dbReference>
<keyword evidence="12 16" id="KW-0511">Multifunctional enzyme</keyword>
<evidence type="ECO:0000256" key="8">
    <source>
        <dbReference type="ARBA" id="ARBA00022833"/>
    </source>
</evidence>
<dbReference type="InterPro" id="IPR035937">
    <property type="entry name" value="FPG_N"/>
</dbReference>
<evidence type="ECO:0000256" key="4">
    <source>
        <dbReference type="ARBA" id="ARBA00022723"/>
    </source>
</evidence>
<evidence type="ECO:0000256" key="6">
    <source>
        <dbReference type="ARBA" id="ARBA00022771"/>
    </source>
</evidence>
<evidence type="ECO:0000256" key="7">
    <source>
        <dbReference type="ARBA" id="ARBA00022801"/>
    </source>
</evidence>
<comment type="caution">
    <text evidence="19">The sequence shown here is derived from an EMBL/GenBank/DDBJ whole genome shotgun (WGS) entry which is preliminary data.</text>
</comment>
<evidence type="ECO:0000259" key="17">
    <source>
        <dbReference type="PROSITE" id="PS51066"/>
    </source>
</evidence>
<keyword evidence="7 16" id="KW-0378">Hydrolase</keyword>
<comment type="subunit">
    <text evidence="3 16">Monomer.</text>
</comment>
<evidence type="ECO:0000256" key="11">
    <source>
        <dbReference type="ARBA" id="ARBA00023239"/>
    </source>
</evidence>
<dbReference type="PROSITE" id="PS51066">
    <property type="entry name" value="ZF_FPG_2"/>
    <property type="match status" value="1"/>
</dbReference>
<dbReference type="GO" id="GO:0003690">
    <property type="term" value="F:double-stranded DNA binding"/>
    <property type="evidence" value="ECO:0007669"/>
    <property type="project" value="UniProtKB-ARBA"/>
</dbReference>
<name>A0A0R1HIZ5_9LACO</name>
<dbReference type="InterPro" id="IPR020629">
    <property type="entry name" value="FPG_Glyclase"/>
</dbReference>
<keyword evidence="10 16" id="KW-0234">DNA repair</keyword>
<feature type="active site" description="Proton donor" evidence="16">
    <location>
        <position position="3"/>
    </location>
</feature>
<evidence type="ECO:0000256" key="3">
    <source>
        <dbReference type="ARBA" id="ARBA00011245"/>
    </source>
</evidence>
<dbReference type="FunFam" id="3.20.190.10:FF:000001">
    <property type="entry name" value="Formamidopyrimidine-DNA glycosylase"/>
    <property type="match status" value="1"/>
</dbReference>
<feature type="binding site" evidence="16">
    <location>
        <position position="92"/>
    </location>
    <ligand>
        <name>DNA</name>
        <dbReference type="ChEBI" id="CHEBI:16991"/>
    </ligand>
</feature>
<comment type="similarity">
    <text evidence="2 16">Belongs to the FPG family.</text>
</comment>
<dbReference type="OrthoDB" id="9800855at2"/>
<feature type="active site" description="Proton donor; for beta-elimination activity" evidence="16">
    <location>
        <position position="58"/>
    </location>
</feature>
<evidence type="ECO:0000256" key="2">
    <source>
        <dbReference type="ARBA" id="ARBA00009409"/>
    </source>
</evidence>
<evidence type="ECO:0000256" key="14">
    <source>
        <dbReference type="ARBA" id="ARBA00044632"/>
    </source>
</evidence>
<dbReference type="PANTHER" id="PTHR22993">
    <property type="entry name" value="FORMAMIDOPYRIMIDINE-DNA GLYCOSYLASE"/>
    <property type="match status" value="1"/>
</dbReference>
<dbReference type="SUPFAM" id="SSF57716">
    <property type="entry name" value="Glucocorticoid receptor-like (DNA-binding domain)"/>
    <property type="match status" value="1"/>
</dbReference>
<dbReference type="Pfam" id="PF06831">
    <property type="entry name" value="H2TH"/>
    <property type="match status" value="1"/>
</dbReference>
<keyword evidence="11 16" id="KW-0456">Lyase</keyword>
<dbReference type="FunFam" id="1.10.8.50:FF:000003">
    <property type="entry name" value="Formamidopyrimidine-DNA glycosylase"/>
    <property type="match status" value="1"/>
</dbReference>
<dbReference type="InterPro" id="IPR010979">
    <property type="entry name" value="Ribosomal_uS13-like_H2TH"/>
</dbReference>
<feature type="binding site" evidence="16">
    <location>
        <position position="154"/>
    </location>
    <ligand>
        <name>DNA</name>
        <dbReference type="ChEBI" id="CHEBI:16991"/>
    </ligand>
</feature>
<dbReference type="STRING" id="1423719.FC66_GL000051"/>
<dbReference type="EC" id="3.2.2.23" evidence="16"/>
<dbReference type="PROSITE" id="PS01242">
    <property type="entry name" value="ZF_FPG_1"/>
    <property type="match status" value="1"/>
</dbReference>
<keyword evidence="9 16" id="KW-0238">DNA-binding</keyword>
<dbReference type="InterPro" id="IPR012319">
    <property type="entry name" value="FPG_cat"/>
</dbReference>
<organism evidence="19 20">
    <name type="scientific">Dellaglioa algida DSM 15638</name>
    <dbReference type="NCBI Taxonomy" id="1423719"/>
    <lineage>
        <taxon>Bacteria</taxon>
        <taxon>Bacillati</taxon>
        <taxon>Bacillota</taxon>
        <taxon>Bacilli</taxon>
        <taxon>Lactobacillales</taxon>
        <taxon>Lactobacillaceae</taxon>
        <taxon>Dellaglioa</taxon>
    </lineage>
</organism>
<dbReference type="InterPro" id="IPR010663">
    <property type="entry name" value="Znf_FPG/IleRS"/>
</dbReference>